<comment type="caution">
    <text evidence="2">The sequence shown here is derived from an EMBL/GenBank/DDBJ whole genome shotgun (WGS) entry which is preliminary data.</text>
</comment>
<dbReference type="RefSeq" id="WP_170291911.1">
    <property type="nucleotide sequence ID" value="NZ_WNKU01000012.1"/>
</dbReference>
<dbReference type="GO" id="GO:0003676">
    <property type="term" value="F:nucleic acid binding"/>
    <property type="evidence" value="ECO:0007669"/>
    <property type="project" value="InterPro"/>
</dbReference>
<feature type="domain" description="Integrase catalytic" evidence="1">
    <location>
        <begin position="35"/>
        <end position="95"/>
    </location>
</feature>
<sequence>MTNGRIAFSTRSISRIESGFHCDRRVLLSPKSKKTSIRSPWQNPYAERVIGTLRQELLNHIIPVTEKHLHYLLKEYIQGYYNPHRTHQGIHGQTPIPSPTYLPTTVAKTKLKSTPVLSGLYHSYKKAA</sequence>
<dbReference type="AlphaFoldDB" id="A0A6I3SKX5"/>
<dbReference type="EMBL" id="WNKU01000012">
    <property type="protein sequence ID" value="MTV49618.1"/>
    <property type="molecule type" value="Genomic_DNA"/>
</dbReference>
<evidence type="ECO:0000313" key="2">
    <source>
        <dbReference type="EMBL" id="MTV49618.1"/>
    </source>
</evidence>
<dbReference type="InterPro" id="IPR001584">
    <property type="entry name" value="Integrase_cat-core"/>
</dbReference>
<keyword evidence="3" id="KW-1185">Reference proteome</keyword>
<dbReference type="InterPro" id="IPR036397">
    <property type="entry name" value="RNaseH_sf"/>
</dbReference>
<protein>
    <submittedName>
        <fullName evidence="2">Transposase</fullName>
    </submittedName>
</protein>
<gene>
    <name evidence="2" type="ORF">GJ688_11580</name>
</gene>
<dbReference type="SUPFAM" id="SSF53098">
    <property type="entry name" value="Ribonuclease H-like"/>
    <property type="match status" value="1"/>
</dbReference>
<accession>A0A6I3SKX5</accession>
<organism evidence="2 3">
    <name type="scientific">Heliobacterium mobile</name>
    <name type="common">Heliobacillus mobilis</name>
    <dbReference type="NCBI Taxonomy" id="28064"/>
    <lineage>
        <taxon>Bacteria</taxon>
        <taxon>Bacillati</taxon>
        <taxon>Bacillota</taxon>
        <taxon>Clostridia</taxon>
        <taxon>Eubacteriales</taxon>
        <taxon>Heliobacteriaceae</taxon>
        <taxon>Heliobacterium</taxon>
    </lineage>
</organism>
<reference evidence="2 3" key="1">
    <citation type="submission" date="2019-11" db="EMBL/GenBank/DDBJ databases">
        <title>Whole-genome sequence of a the green, strictly anaerobic photosynthetic bacterium Heliobacillus mobilis DSM 6151.</title>
        <authorList>
            <person name="Kyndt J.A."/>
            <person name="Meyer T.E."/>
        </authorList>
    </citation>
    <scope>NUCLEOTIDE SEQUENCE [LARGE SCALE GENOMIC DNA]</scope>
    <source>
        <strain evidence="2 3">DSM 6151</strain>
    </source>
</reference>
<dbReference type="GO" id="GO:0015074">
    <property type="term" value="P:DNA integration"/>
    <property type="evidence" value="ECO:0007669"/>
    <property type="project" value="InterPro"/>
</dbReference>
<dbReference type="InterPro" id="IPR012337">
    <property type="entry name" value="RNaseH-like_sf"/>
</dbReference>
<name>A0A6I3SKX5_HELMO</name>
<evidence type="ECO:0000259" key="1">
    <source>
        <dbReference type="Pfam" id="PF13683"/>
    </source>
</evidence>
<dbReference type="Pfam" id="PF13683">
    <property type="entry name" value="rve_3"/>
    <property type="match status" value="1"/>
</dbReference>
<evidence type="ECO:0000313" key="3">
    <source>
        <dbReference type="Proteomes" id="UP000430670"/>
    </source>
</evidence>
<proteinExistence type="predicted"/>
<dbReference type="Proteomes" id="UP000430670">
    <property type="component" value="Unassembled WGS sequence"/>
</dbReference>
<dbReference type="Gene3D" id="3.30.420.10">
    <property type="entry name" value="Ribonuclease H-like superfamily/Ribonuclease H"/>
    <property type="match status" value="1"/>
</dbReference>